<evidence type="ECO:0000313" key="6">
    <source>
        <dbReference type="EMBL" id="BCI86064.1"/>
    </source>
</evidence>
<dbReference type="NCBIfam" id="TIGR01613">
    <property type="entry name" value="primase_Cterm"/>
    <property type="match status" value="1"/>
</dbReference>
<dbReference type="PANTHER" id="PTHR35372:SF2">
    <property type="entry name" value="SF3 HELICASE DOMAIN-CONTAINING PROTEIN"/>
    <property type="match status" value="1"/>
</dbReference>
<dbReference type="InterPro" id="IPR027417">
    <property type="entry name" value="P-loop_NTPase"/>
</dbReference>
<keyword evidence="2" id="KW-0378">Hydrolase</keyword>
<reference evidence="6 7" key="1">
    <citation type="submission" date="2020-07" db="EMBL/GenBank/DDBJ databases">
        <title>Mycobacterium kansasii (former subtype) with zoonotic potential isolated from diseased indoor pet cat, Japan.</title>
        <authorList>
            <person name="Fukano H."/>
            <person name="Terazono T."/>
            <person name="Hoshino Y."/>
        </authorList>
    </citation>
    <scope>NUCLEOTIDE SEQUENCE [LARGE SCALE GENOMIC DNA]</scope>
    <source>
        <strain evidence="6 7">Kuro-I</strain>
    </source>
</reference>
<protein>
    <submittedName>
        <fullName evidence="6">Phage protein</fullName>
    </submittedName>
</protein>
<keyword evidence="1" id="KW-0547">Nucleotide-binding</keyword>
<keyword evidence="7" id="KW-1185">Reference proteome</keyword>
<sequence length="482" mass="54660">MPDPNDTVAPDGRDAAQPSVNDRVATRDLRMAGRLEAKSAGMHKFIAKRGWHYYDGKVWRLDDNESHIQQLLIDLLEELWPSAFTNQQLQEDIQRCHTSAGITGVLKIASRLRGFSARIEDFDAKPWLLNTPNGTIDLRAGKRRAHNSNDLLTQITRGEYRKKAYETSQFFRPMLERIQPDDNTLEYLQRVAGSALLGEHREDMFVIWLGELGSNGKTVLDGALRYALGDYANIAPREMIMETKFSHSSDNMVLFRKRYVSIDETNRGERIDEAKMKSLTGGGTLTGRDLYEKRVTWEPTHTLTLMTNHGPRVSGDDKASWRRIVVIPFNVRIPDPDPKDPTAADVGLSARLEEEADAVLDFLLRGYVRYRRDGLADVPEMVQQATTAYYEANDELLQFRRDCCVEASHLKASNPELLAAYRNWCSREGIERPYGARAFGRYMDGSGFKREAGGDKLRLGIALKTSLQAVQRIDTGRKTYPD</sequence>
<organism evidence="6 7">
    <name type="scientific">Mycobacterium kansasii</name>
    <dbReference type="NCBI Taxonomy" id="1768"/>
    <lineage>
        <taxon>Bacteria</taxon>
        <taxon>Bacillati</taxon>
        <taxon>Actinomycetota</taxon>
        <taxon>Actinomycetes</taxon>
        <taxon>Mycobacteriales</taxon>
        <taxon>Mycobacteriaceae</taxon>
        <taxon>Mycobacterium</taxon>
    </lineage>
</organism>
<evidence type="ECO:0000313" key="7">
    <source>
        <dbReference type="Proteomes" id="UP000516380"/>
    </source>
</evidence>
<feature type="region of interest" description="Disordered" evidence="4">
    <location>
        <begin position="1"/>
        <end position="20"/>
    </location>
</feature>
<dbReference type="InterPro" id="IPR014015">
    <property type="entry name" value="Helicase_SF3_DNA-vir"/>
</dbReference>
<accession>A0A7G1I6K5</accession>
<dbReference type="EMBL" id="AP023343">
    <property type="protein sequence ID" value="BCI86064.1"/>
    <property type="molecule type" value="Genomic_DNA"/>
</dbReference>
<dbReference type="Pfam" id="PF08706">
    <property type="entry name" value="D5_N"/>
    <property type="match status" value="1"/>
</dbReference>
<dbReference type="SMART" id="SM00885">
    <property type="entry name" value="D5_N"/>
    <property type="match status" value="1"/>
</dbReference>
<dbReference type="PANTHER" id="PTHR35372">
    <property type="entry name" value="ATP BINDING PROTEIN-RELATED"/>
    <property type="match status" value="1"/>
</dbReference>
<dbReference type="GO" id="GO:0016787">
    <property type="term" value="F:hydrolase activity"/>
    <property type="evidence" value="ECO:0007669"/>
    <property type="project" value="UniProtKB-KW"/>
</dbReference>
<dbReference type="AlphaFoldDB" id="A0A7G1I6K5"/>
<feature type="domain" description="SF3 helicase" evidence="5">
    <location>
        <begin position="183"/>
        <end position="342"/>
    </location>
</feature>
<dbReference type="PROSITE" id="PS51206">
    <property type="entry name" value="SF3_HELICASE_1"/>
    <property type="match status" value="1"/>
</dbReference>
<evidence type="ECO:0000256" key="4">
    <source>
        <dbReference type="SAM" id="MobiDB-lite"/>
    </source>
</evidence>
<proteinExistence type="predicted"/>
<dbReference type="Gene3D" id="3.40.50.300">
    <property type="entry name" value="P-loop containing nucleotide triphosphate hydrolases"/>
    <property type="match status" value="1"/>
</dbReference>
<dbReference type="GO" id="GO:0005524">
    <property type="term" value="F:ATP binding"/>
    <property type="evidence" value="ECO:0007669"/>
    <property type="project" value="UniProtKB-KW"/>
</dbReference>
<dbReference type="Proteomes" id="UP000516380">
    <property type="component" value="Chromosome"/>
</dbReference>
<gene>
    <name evidence="6" type="ORF">NIIDMKKI_12700</name>
</gene>
<name>A0A7G1I6K5_MYCKA</name>
<dbReference type="RefSeq" id="WP_099225827.1">
    <property type="nucleotide sequence ID" value="NZ_NKQX01000073.1"/>
</dbReference>
<keyword evidence="3" id="KW-0067">ATP-binding</keyword>
<dbReference type="InterPro" id="IPR051620">
    <property type="entry name" value="ORF904-like_C"/>
</dbReference>
<evidence type="ECO:0000256" key="2">
    <source>
        <dbReference type="ARBA" id="ARBA00022801"/>
    </source>
</evidence>
<evidence type="ECO:0000256" key="1">
    <source>
        <dbReference type="ARBA" id="ARBA00022741"/>
    </source>
</evidence>
<dbReference type="InterPro" id="IPR014818">
    <property type="entry name" value="Phage/plasmid_primase_P4_C"/>
</dbReference>
<evidence type="ECO:0000256" key="3">
    <source>
        <dbReference type="ARBA" id="ARBA00022840"/>
    </source>
</evidence>
<dbReference type="InterPro" id="IPR006500">
    <property type="entry name" value="Helicase_put_C_phage/plasmid"/>
</dbReference>
<evidence type="ECO:0000259" key="5">
    <source>
        <dbReference type="PROSITE" id="PS51206"/>
    </source>
</evidence>